<keyword evidence="4" id="KW-0677">Repeat</keyword>
<dbReference type="GO" id="GO:0016020">
    <property type="term" value="C:membrane"/>
    <property type="evidence" value="ECO:0007669"/>
    <property type="project" value="UniProtKB-SubCell"/>
</dbReference>
<dbReference type="Gene3D" id="3.90.190.10">
    <property type="entry name" value="Protein tyrosine phosphatase superfamily"/>
    <property type="match status" value="1"/>
</dbReference>
<dbReference type="Proteomes" id="UP000228934">
    <property type="component" value="Unassembled WGS sequence"/>
</dbReference>
<keyword evidence="6 10" id="KW-0472">Membrane</keyword>
<evidence type="ECO:0000256" key="4">
    <source>
        <dbReference type="ARBA" id="ARBA00022737"/>
    </source>
</evidence>
<evidence type="ECO:0000256" key="2">
    <source>
        <dbReference type="ARBA" id="ARBA00022692"/>
    </source>
</evidence>
<dbReference type="PANTHER" id="PTHR24051">
    <property type="entry name" value="SUSHI DOMAIN-CONTAINING PROTEIN 1"/>
    <property type="match status" value="1"/>
</dbReference>
<dbReference type="InterPro" id="IPR057598">
    <property type="entry name" value="Fn3_PTPRU"/>
</dbReference>
<keyword evidence="13" id="KW-1185">Reference proteome</keyword>
<dbReference type="PANTHER" id="PTHR24051:SF10">
    <property type="entry name" value="RECEPTOR-TYPE TYROSINE-PROTEIN PHOSPHATASE U-RELATED"/>
    <property type="match status" value="1"/>
</dbReference>
<feature type="transmembrane region" description="Helical" evidence="10">
    <location>
        <begin position="182"/>
        <end position="207"/>
    </location>
</feature>
<protein>
    <recommendedName>
        <fullName evidence="11">Receptor-type tyrosine-protein phosphatase U-like Fn3 domain-containing protein</fullName>
    </recommendedName>
</protein>
<sequence>IKGCYGHLNPFYSGRVLFIEAPAFDYRDLPAPIAETDQTITVLLRPAQGRGSPVSFYQVLVEGESSGRSRRELAVPGCFPAAGGYEEAEIEGATSYVGAELPPSELPRDTPFIVGDNRSYGGYWNPPLDPRKGYLIYLQAASHHRGISSGRTFISYMLFYSLVAPCKDSHRFSMAPQHSEEMGLVLGICAGGLVVFIVLLGAVIVIVRKGKPMGLTKSALPVRHENSCAAVPREHAKITDQPKLLQEEAALTFLHNYGSRGEQRVGSVTESSSLLGGSPRRNGGRKGSPYHTGQLHPAVRVADLLQHINQMKVAEGYGFKQEYESFFDWDVTKKKDKGKGRQEPPTNYERHRVRLHPLQAECSSEEINANYIDVSIIRM</sequence>
<dbReference type="InterPro" id="IPR051622">
    <property type="entry name" value="R-tyr_protein_phosphatases"/>
</dbReference>
<feature type="region of interest" description="Disordered" evidence="9">
    <location>
        <begin position="264"/>
        <end position="293"/>
    </location>
</feature>
<evidence type="ECO:0000256" key="10">
    <source>
        <dbReference type="SAM" id="Phobius"/>
    </source>
</evidence>
<organism evidence="12 13">
    <name type="scientific">Aquarana catesbeiana</name>
    <name type="common">American bullfrog</name>
    <name type="synonym">Rana catesbeiana</name>
    <dbReference type="NCBI Taxonomy" id="8400"/>
    <lineage>
        <taxon>Eukaryota</taxon>
        <taxon>Metazoa</taxon>
        <taxon>Chordata</taxon>
        <taxon>Craniata</taxon>
        <taxon>Vertebrata</taxon>
        <taxon>Euteleostomi</taxon>
        <taxon>Amphibia</taxon>
        <taxon>Batrachia</taxon>
        <taxon>Anura</taxon>
        <taxon>Neobatrachia</taxon>
        <taxon>Ranoidea</taxon>
        <taxon>Ranidae</taxon>
        <taxon>Aquarana</taxon>
    </lineage>
</organism>
<gene>
    <name evidence="12" type="ORF">AB205_0017020</name>
</gene>
<feature type="non-terminal residue" evidence="12">
    <location>
        <position position="379"/>
    </location>
</feature>
<evidence type="ECO:0000256" key="1">
    <source>
        <dbReference type="ARBA" id="ARBA00004479"/>
    </source>
</evidence>
<comment type="subcellular location">
    <subcellularLocation>
        <location evidence="1">Membrane</location>
        <topology evidence="1">Single-pass type I membrane protein</topology>
    </subcellularLocation>
</comment>
<dbReference type="OrthoDB" id="10253954at2759"/>
<feature type="compositionally biased region" description="Polar residues" evidence="9">
    <location>
        <begin position="266"/>
        <end position="275"/>
    </location>
</feature>
<evidence type="ECO:0000256" key="3">
    <source>
        <dbReference type="ARBA" id="ARBA00022729"/>
    </source>
</evidence>
<evidence type="ECO:0000313" key="13">
    <source>
        <dbReference type="Proteomes" id="UP000228934"/>
    </source>
</evidence>
<proteinExistence type="predicted"/>
<evidence type="ECO:0000256" key="5">
    <source>
        <dbReference type="ARBA" id="ARBA00022989"/>
    </source>
</evidence>
<feature type="domain" description="Receptor-type tyrosine-protein phosphatase U-like Fn3" evidence="11">
    <location>
        <begin position="19"/>
        <end position="146"/>
    </location>
</feature>
<keyword evidence="2 10" id="KW-0812">Transmembrane</keyword>
<evidence type="ECO:0000256" key="6">
    <source>
        <dbReference type="ARBA" id="ARBA00023136"/>
    </source>
</evidence>
<evidence type="ECO:0000259" key="11">
    <source>
        <dbReference type="Pfam" id="PF23144"/>
    </source>
</evidence>
<keyword evidence="5 10" id="KW-1133">Transmembrane helix</keyword>
<keyword evidence="8" id="KW-0325">Glycoprotein</keyword>
<dbReference type="InterPro" id="IPR029021">
    <property type="entry name" value="Prot-tyrosine_phosphatase-like"/>
</dbReference>
<dbReference type="AlphaFoldDB" id="A0A2G9S735"/>
<dbReference type="EMBL" id="KV925652">
    <property type="protein sequence ID" value="PIO35273.1"/>
    <property type="molecule type" value="Genomic_DNA"/>
</dbReference>
<accession>A0A2G9S735</accession>
<evidence type="ECO:0000256" key="7">
    <source>
        <dbReference type="ARBA" id="ARBA00023157"/>
    </source>
</evidence>
<keyword evidence="7" id="KW-1015">Disulfide bond</keyword>
<evidence type="ECO:0000313" key="12">
    <source>
        <dbReference type="EMBL" id="PIO35273.1"/>
    </source>
</evidence>
<reference evidence="13" key="1">
    <citation type="journal article" date="2017" name="Nat. Commun.">
        <title>The North American bullfrog draft genome provides insight into hormonal regulation of long noncoding RNA.</title>
        <authorList>
            <person name="Hammond S.A."/>
            <person name="Warren R.L."/>
            <person name="Vandervalk B.P."/>
            <person name="Kucuk E."/>
            <person name="Khan H."/>
            <person name="Gibb E.A."/>
            <person name="Pandoh P."/>
            <person name="Kirk H."/>
            <person name="Zhao Y."/>
            <person name="Jones M."/>
            <person name="Mungall A.J."/>
            <person name="Coope R."/>
            <person name="Pleasance S."/>
            <person name="Moore R.A."/>
            <person name="Holt R.A."/>
            <person name="Round J.M."/>
            <person name="Ohora S."/>
            <person name="Walle B.V."/>
            <person name="Veldhoen N."/>
            <person name="Helbing C.C."/>
            <person name="Birol I."/>
        </authorList>
    </citation>
    <scope>NUCLEOTIDE SEQUENCE [LARGE SCALE GENOMIC DNA]</scope>
</reference>
<dbReference type="Pfam" id="PF23144">
    <property type="entry name" value="Fn3_PTPRU"/>
    <property type="match status" value="1"/>
</dbReference>
<feature type="non-terminal residue" evidence="12">
    <location>
        <position position="1"/>
    </location>
</feature>
<evidence type="ECO:0000256" key="8">
    <source>
        <dbReference type="ARBA" id="ARBA00023180"/>
    </source>
</evidence>
<evidence type="ECO:0000256" key="9">
    <source>
        <dbReference type="SAM" id="MobiDB-lite"/>
    </source>
</evidence>
<name>A0A2G9S735_AQUCT</name>
<keyword evidence="3" id="KW-0732">Signal</keyword>
<dbReference type="SUPFAM" id="SSF52799">
    <property type="entry name" value="(Phosphotyrosine protein) phosphatases II"/>
    <property type="match status" value="1"/>
</dbReference>